<name>A0AAE0CIC2_9ROSI</name>
<proteinExistence type="predicted"/>
<evidence type="ECO:0000313" key="3">
    <source>
        <dbReference type="Proteomes" id="UP001280121"/>
    </source>
</evidence>
<organism evidence="2 3">
    <name type="scientific">Dipteronia dyeriana</name>
    <dbReference type="NCBI Taxonomy" id="168575"/>
    <lineage>
        <taxon>Eukaryota</taxon>
        <taxon>Viridiplantae</taxon>
        <taxon>Streptophyta</taxon>
        <taxon>Embryophyta</taxon>
        <taxon>Tracheophyta</taxon>
        <taxon>Spermatophyta</taxon>
        <taxon>Magnoliopsida</taxon>
        <taxon>eudicotyledons</taxon>
        <taxon>Gunneridae</taxon>
        <taxon>Pentapetalae</taxon>
        <taxon>rosids</taxon>
        <taxon>malvids</taxon>
        <taxon>Sapindales</taxon>
        <taxon>Sapindaceae</taxon>
        <taxon>Hippocastanoideae</taxon>
        <taxon>Acereae</taxon>
        <taxon>Dipteronia</taxon>
    </lineage>
</organism>
<reference evidence="2" key="1">
    <citation type="journal article" date="2023" name="Plant J.">
        <title>Genome sequences and population genomics provide insights into the demographic history, inbreeding, and mutation load of two 'living fossil' tree species of Dipteronia.</title>
        <authorList>
            <person name="Feng Y."/>
            <person name="Comes H.P."/>
            <person name="Chen J."/>
            <person name="Zhu S."/>
            <person name="Lu R."/>
            <person name="Zhang X."/>
            <person name="Li P."/>
            <person name="Qiu J."/>
            <person name="Olsen K.M."/>
            <person name="Qiu Y."/>
        </authorList>
    </citation>
    <scope>NUCLEOTIDE SEQUENCE</scope>
    <source>
        <strain evidence="2">KIB01</strain>
    </source>
</reference>
<sequence length="159" mass="18911">MPQIPYYEGNSYPMIHMQLYLGLMEVRGVSEDVMCKFFLLTLGGTTLKWFNKLKPCNIHNFSQMSWEFIMRFKGAWPLERKPNMLRDVKQGESKTLKEYTERFHKGVINLGAYDKENTLEDFIRNIQICRLGFNFKILDQKITLKLRNAFWVSLRLRSS</sequence>
<dbReference type="AlphaFoldDB" id="A0AAE0CIC2"/>
<comment type="caution">
    <text evidence="2">The sequence shown here is derived from an EMBL/GenBank/DDBJ whole genome shotgun (WGS) entry which is preliminary data.</text>
</comment>
<dbReference type="Proteomes" id="UP001280121">
    <property type="component" value="Unassembled WGS sequence"/>
</dbReference>
<feature type="domain" description="Retrotransposon gag" evidence="1">
    <location>
        <begin position="36"/>
        <end position="124"/>
    </location>
</feature>
<accession>A0AAE0CIC2</accession>
<dbReference type="Pfam" id="PF03732">
    <property type="entry name" value="Retrotrans_gag"/>
    <property type="match status" value="1"/>
</dbReference>
<keyword evidence="3" id="KW-1185">Reference proteome</keyword>
<dbReference type="EMBL" id="JANJYI010000004">
    <property type="protein sequence ID" value="KAK2652344.1"/>
    <property type="molecule type" value="Genomic_DNA"/>
</dbReference>
<dbReference type="PANTHER" id="PTHR33223">
    <property type="entry name" value="CCHC-TYPE DOMAIN-CONTAINING PROTEIN"/>
    <property type="match status" value="1"/>
</dbReference>
<dbReference type="PANTHER" id="PTHR33223:SF10">
    <property type="entry name" value="AMINOTRANSFERASE-LIKE PLANT MOBILE DOMAIN-CONTAINING PROTEIN"/>
    <property type="match status" value="1"/>
</dbReference>
<dbReference type="InterPro" id="IPR005162">
    <property type="entry name" value="Retrotrans_gag_dom"/>
</dbReference>
<protein>
    <recommendedName>
        <fullName evidence="1">Retrotransposon gag domain-containing protein</fullName>
    </recommendedName>
</protein>
<evidence type="ECO:0000313" key="2">
    <source>
        <dbReference type="EMBL" id="KAK2652344.1"/>
    </source>
</evidence>
<evidence type="ECO:0000259" key="1">
    <source>
        <dbReference type="Pfam" id="PF03732"/>
    </source>
</evidence>
<gene>
    <name evidence="2" type="ORF">Ddye_012200</name>
</gene>